<dbReference type="Gene3D" id="6.10.250.2270">
    <property type="match status" value="1"/>
</dbReference>
<keyword evidence="3" id="KW-0687">Ribonucleoprotein</keyword>
<dbReference type="GO" id="GO:0003735">
    <property type="term" value="F:structural constituent of ribosome"/>
    <property type="evidence" value="ECO:0007669"/>
    <property type="project" value="InterPro"/>
</dbReference>
<reference evidence="5 6" key="1">
    <citation type="submission" date="2016-07" db="EMBL/GenBank/DDBJ databases">
        <title>Pervasive Adenine N6-methylation of Active Genes in Fungi.</title>
        <authorList>
            <consortium name="DOE Joint Genome Institute"/>
            <person name="Mondo S.J."/>
            <person name="Dannebaum R.O."/>
            <person name="Kuo R.C."/>
            <person name="Labutti K."/>
            <person name="Haridas S."/>
            <person name="Kuo A."/>
            <person name="Salamov A."/>
            <person name="Ahrendt S.R."/>
            <person name="Lipzen A."/>
            <person name="Sullivan W."/>
            <person name="Andreopoulos W.B."/>
            <person name="Clum A."/>
            <person name="Lindquist E."/>
            <person name="Daum C."/>
            <person name="Ramamoorthy G.K."/>
            <person name="Gryganskyi A."/>
            <person name="Culley D."/>
            <person name="Magnuson J.K."/>
            <person name="James T.Y."/>
            <person name="O'Malley M.A."/>
            <person name="Stajich J.E."/>
            <person name="Spatafora J.W."/>
            <person name="Visel A."/>
            <person name="Grigoriev I.V."/>
        </authorList>
    </citation>
    <scope>NUCLEOTIDE SEQUENCE [LARGE SCALE GENOMIC DNA]</scope>
    <source>
        <strain evidence="5 6">NRRL 2496</strain>
    </source>
</reference>
<dbReference type="InterPro" id="IPR014722">
    <property type="entry name" value="Rib_uL2_dom2"/>
</dbReference>
<dbReference type="InterPro" id="IPR008991">
    <property type="entry name" value="Translation_prot_SH3-like_sf"/>
</dbReference>
<dbReference type="Gene3D" id="2.30.30.30">
    <property type="match status" value="1"/>
</dbReference>
<evidence type="ECO:0000256" key="1">
    <source>
        <dbReference type="ARBA" id="ARBA00006592"/>
    </source>
</evidence>
<dbReference type="EMBL" id="MCGN01000007">
    <property type="protein sequence ID" value="ORY94614.1"/>
    <property type="molecule type" value="Genomic_DNA"/>
</dbReference>
<sequence length="137" mass="15524">MVQGSFQRQVEVGRVVLLNEENKLAVIVDIVDHRRALIEGPTTGVPRQAFPYAHMTLTNLVIKGLPRNAGHAVVKKLFEKEDILAKWGKSAWAKKLETREKRANLTDFEKFKVQKLKAQRRYIARSALHAAKKQVAA</sequence>
<protein>
    <submittedName>
        <fullName evidence="5">Ribosomal protein L14-domain-containing protein</fullName>
    </submittedName>
</protein>
<dbReference type="PANTHER" id="PTHR11127">
    <property type="entry name" value="60S RIBOSOMAL PROTEIN L14"/>
    <property type="match status" value="1"/>
</dbReference>
<comment type="caution">
    <text evidence="5">The sequence shown here is derived from an EMBL/GenBank/DDBJ whole genome shotgun (WGS) entry which is preliminary data.</text>
</comment>
<dbReference type="SUPFAM" id="SSF50104">
    <property type="entry name" value="Translation proteins SH3-like domain"/>
    <property type="match status" value="1"/>
</dbReference>
<dbReference type="GO" id="GO:0030684">
    <property type="term" value="C:preribosome"/>
    <property type="evidence" value="ECO:0007669"/>
    <property type="project" value="EnsemblFungi"/>
</dbReference>
<dbReference type="InterPro" id="IPR002784">
    <property type="entry name" value="Ribosomal_eL14_dom"/>
</dbReference>
<dbReference type="GO" id="GO:0006412">
    <property type="term" value="P:translation"/>
    <property type="evidence" value="ECO:0007669"/>
    <property type="project" value="InterPro"/>
</dbReference>
<dbReference type="GO" id="GO:0022625">
    <property type="term" value="C:cytosolic large ribosomal subunit"/>
    <property type="evidence" value="ECO:0007669"/>
    <property type="project" value="TreeGrafter"/>
</dbReference>
<evidence type="ECO:0000256" key="2">
    <source>
        <dbReference type="ARBA" id="ARBA00022980"/>
    </source>
</evidence>
<dbReference type="Proteomes" id="UP000242180">
    <property type="component" value="Unassembled WGS sequence"/>
</dbReference>
<evidence type="ECO:0000256" key="3">
    <source>
        <dbReference type="ARBA" id="ARBA00023274"/>
    </source>
</evidence>
<evidence type="ECO:0000313" key="5">
    <source>
        <dbReference type="EMBL" id="ORY94614.1"/>
    </source>
</evidence>
<dbReference type="CDD" id="cd23702">
    <property type="entry name" value="eL14"/>
    <property type="match status" value="1"/>
</dbReference>
<dbReference type="OrthoDB" id="1875589at2759"/>
<dbReference type="Pfam" id="PF01929">
    <property type="entry name" value="Ribosomal_L14e"/>
    <property type="match status" value="1"/>
</dbReference>
<dbReference type="OMA" id="ANWRFVE"/>
<dbReference type="GO" id="GO:0003723">
    <property type="term" value="F:RNA binding"/>
    <property type="evidence" value="ECO:0007669"/>
    <property type="project" value="InterPro"/>
</dbReference>
<organism evidence="5 6">
    <name type="scientific">Syncephalastrum racemosum</name>
    <name type="common">Filamentous fungus</name>
    <dbReference type="NCBI Taxonomy" id="13706"/>
    <lineage>
        <taxon>Eukaryota</taxon>
        <taxon>Fungi</taxon>
        <taxon>Fungi incertae sedis</taxon>
        <taxon>Mucoromycota</taxon>
        <taxon>Mucoromycotina</taxon>
        <taxon>Mucoromycetes</taxon>
        <taxon>Mucorales</taxon>
        <taxon>Syncephalastraceae</taxon>
        <taxon>Syncephalastrum</taxon>
    </lineage>
</organism>
<name>A0A1X2H7U3_SYNRA</name>
<dbReference type="InParanoid" id="A0A1X2H7U3"/>
<gene>
    <name evidence="5" type="ORF">BCR43DRAFT_516266</name>
</gene>
<comment type="similarity">
    <text evidence="1">Belongs to the eukaryotic ribosomal protein eL14 family.</text>
</comment>
<keyword evidence="6" id="KW-1185">Reference proteome</keyword>
<dbReference type="PANTHER" id="PTHR11127:SF2">
    <property type="entry name" value="LARGE RIBOSOMAL SUBUNIT PROTEIN EL14"/>
    <property type="match status" value="1"/>
</dbReference>
<dbReference type="GO" id="GO:0042273">
    <property type="term" value="P:ribosomal large subunit biogenesis"/>
    <property type="evidence" value="ECO:0007669"/>
    <property type="project" value="TreeGrafter"/>
</dbReference>
<feature type="domain" description="Large ribosomal subunit protein eL14" evidence="4">
    <location>
        <begin position="46"/>
        <end position="121"/>
    </location>
</feature>
<dbReference type="InterPro" id="IPR039660">
    <property type="entry name" value="Ribosomal_eL14"/>
</dbReference>
<proteinExistence type="inferred from homology"/>
<evidence type="ECO:0000259" key="4">
    <source>
        <dbReference type="Pfam" id="PF01929"/>
    </source>
</evidence>
<accession>A0A1X2H7U3</accession>
<dbReference type="AlphaFoldDB" id="A0A1X2H7U3"/>
<evidence type="ECO:0000313" key="6">
    <source>
        <dbReference type="Proteomes" id="UP000242180"/>
    </source>
</evidence>
<dbReference type="FunCoup" id="A0A1X2H7U3">
    <property type="interactions" value="567"/>
</dbReference>
<keyword evidence="2 5" id="KW-0689">Ribosomal protein</keyword>
<dbReference type="STRING" id="13706.A0A1X2H7U3"/>